<keyword evidence="1 7" id="KW-0489">Methyltransferase</keyword>
<evidence type="ECO:0000313" key="7">
    <source>
        <dbReference type="EMBL" id="BBM82278.1"/>
    </source>
</evidence>
<dbReference type="PROSITE" id="PS51683">
    <property type="entry name" value="SAM_OMT_II"/>
    <property type="match status" value="1"/>
</dbReference>
<dbReference type="InterPro" id="IPR036390">
    <property type="entry name" value="WH_DNA-bd_sf"/>
</dbReference>
<evidence type="ECO:0000259" key="5">
    <source>
        <dbReference type="Pfam" id="PF00891"/>
    </source>
</evidence>
<dbReference type="EMBL" id="AP019860">
    <property type="protein sequence ID" value="BBM82278.1"/>
    <property type="molecule type" value="Genomic_DNA"/>
</dbReference>
<dbReference type="GO" id="GO:0008171">
    <property type="term" value="F:O-methyltransferase activity"/>
    <property type="evidence" value="ECO:0007669"/>
    <property type="project" value="InterPro"/>
</dbReference>
<keyword evidence="3" id="KW-0949">S-adenosyl-L-methionine</keyword>
<keyword evidence="2 7" id="KW-0808">Transferase</keyword>
<name>A0A5S9II59_UABAM</name>
<dbReference type="InterPro" id="IPR001077">
    <property type="entry name" value="COMT_C"/>
</dbReference>
<dbReference type="Gene3D" id="3.40.50.150">
    <property type="entry name" value="Vaccinia Virus protein VP39"/>
    <property type="match status" value="1"/>
</dbReference>
<dbReference type="RefSeq" id="WP_151966528.1">
    <property type="nucleotide sequence ID" value="NZ_AP019860.1"/>
</dbReference>
<dbReference type="SUPFAM" id="SSF46785">
    <property type="entry name" value="Winged helix' DNA-binding domain"/>
    <property type="match status" value="1"/>
</dbReference>
<sequence length="335" mass="37679">MDKSFALVQDLLIGSWKFQVVVTCLQLKIFEKLQQSATLQEVATQISAPEESTQKILTASVALGLLHKENEQYANTPATNALLVESSPAFMGNLFHHVCDVNPLWLNLTDAIRENSNRWLQTTGSAEGHFATLYKDPQRLRKFMETMHFFNEQVAKALAEVVDFSSRKAILDVGGATGILCDIIHKKYPHMQTTVYDLEEVCQISREFTEKYDTNIAFHSGNFLEEQLPSGFDVIYLGWVLHDWSTEIQLQLIEKCYEALPEGGMLLITENFLAEDGSGPLFTSLLSLDMLVSTDGGGESTQSQYCERLQQNGFRDIEVKEHVGGRSLIIAYKKI</sequence>
<evidence type="ECO:0000256" key="4">
    <source>
        <dbReference type="PIRSR" id="PIRSR005739-1"/>
    </source>
</evidence>
<dbReference type="OrthoDB" id="9766840at2"/>
<dbReference type="PANTHER" id="PTHR43712:SF2">
    <property type="entry name" value="O-METHYLTRANSFERASE CICE"/>
    <property type="match status" value="1"/>
</dbReference>
<evidence type="ECO:0000313" key="8">
    <source>
        <dbReference type="Proteomes" id="UP000326354"/>
    </source>
</evidence>
<evidence type="ECO:0000256" key="1">
    <source>
        <dbReference type="ARBA" id="ARBA00022603"/>
    </source>
</evidence>
<evidence type="ECO:0000256" key="2">
    <source>
        <dbReference type="ARBA" id="ARBA00022679"/>
    </source>
</evidence>
<protein>
    <submittedName>
        <fullName evidence="7">Hydroxyindole O-methyltransferase</fullName>
    </submittedName>
</protein>
<reference evidence="7 8" key="1">
    <citation type="submission" date="2019-08" db="EMBL/GenBank/DDBJ databases">
        <title>Complete genome sequence of Candidatus Uab amorphum.</title>
        <authorList>
            <person name="Shiratori T."/>
            <person name="Suzuki S."/>
            <person name="Kakizawa Y."/>
            <person name="Ishida K."/>
        </authorList>
    </citation>
    <scope>NUCLEOTIDE SEQUENCE [LARGE SCALE GENOMIC DNA]</scope>
    <source>
        <strain evidence="7 8">SRT547</strain>
    </source>
</reference>
<dbReference type="InterPro" id="IPR012967">
    <property type="entry name" value="COMT_dimerisation"/>
</dbReference>
<evidence type="ECO:0000256" key="3">
    <source>
        <dbReference type="ARBA" id="ARBA00022691"/>
    </source>
</evidence>
<dbReference type="GO" id="GO:0046983">
    <property type="term" value="F:protein dimerization activity"/>
    <property type="evidence" value="ECO:0007669"/>
    <property type="project" value="InterPro"/>
</dbReference>
<dbReference type="KEGG" id="uam:UABAM_00621"/>
<feature type="domain" description="O-methyltransferase dimerisation" evidence="6">
    <location>
        <begin position="10"/>
        <end position="84"/>
    </location>
</feature>
<feature type="domain" description="O-methyltransferase C-terminal" evidence="5">
    <location>
        <begin position="105"/>
        <end position="315"/>
    </location>
</feature>
<dbReference type="GO" id="GO:0032259">
    <property type="term" value="P:methylation"/>
    <property type="evidence" value="ECO:0007669"/>
    <property type="project" value="UniProtKB-KW"/>
</dbReference>
<dbReference type="InterPro" id="IPR029063">
    <property type="entry name" value="SAM-dependent_MTases_sf"/>
</dbReference>
<dbReference type="PANTHER" id="PTHR43712">
    <property type="entry name" value="PUTATIVE (AFU_ORTHOLOGUE AFUA_4G14580)-RELATED"/>
    <property type="match status" value="1"/>
</dbReference>
<dbReference type="CDD" id="cd02440">
    <property type="entry name" value="AdoMet_MTases"/>
    <property type="match status" value="1"/>
</dbReference>
<evidence type="ECO:0000259" key="6">
    <source>
        <dbReference type="Pfam" id="PF08100"/>
    </source>
</evidence>
<dbReference type="AlphaFoldDB" id="A0A5S9II59"/>
<keyword evidence="8" id="KW-1185">Reference proteome</keyword>
<gene>
    <name evidence="7" type="ORF">UABAM_00621</name>
</gene>
<dbReference type="Pfam" id="PF08100">
    <property type="entry name" value="Dimerisation"/>
    <property type="match status" value="1"/>
</dbReference>
<dbReference type="InterPro" id="IPR036388">
    <property type="entry name" value="WH-like_DNA-bd_sf"/>
</dbReference>
<feature type="active site" description="Proton acceptor" evidence="4">
    <location>
        <position position="242"/>
    </location>
</feature>
<organism evidence="7 8">
    <name type="scientific">Uabimicrobium amorphum</name>
    <dbReference type="NCBI Taxonomy" id="2596890"/>
    <lineage>
        <taxon>Bacteria</taxon>
        <taxon>Pseudomonadati</taxon>
        <taxon>Planctomycetota</taxon>
        <taxon>Candidatus Uabimicrobiia</taxon>
        <taxon>Candidatus Uabimicrobiales</taxon>
        <taxon>Candidatus Uabimicrobiaceae</taxon>
        <taxon>Candidatus Uabimicrobium</taxon>
    </lineage>
</organism>
<dbReference type="Gene3D" id="1.10.10.10">
    <property type="entry name" value="Winged helix-like DNA-binding domain superfamily/Winged helix DNA-binding domain"/>
    <property type="match status" value="1"/>
</dbReference>
<dbReference type="InterPro" id="IPR016461">
    <property type="entry name" value="COMT-like"/>
</dbReference>
<proteinExistence type="predicted"/>
<dbReference type="PIRSF" id="PIRSF005739">
    <property type="entry name" value="O-mtase"/>
    <property type="match status" value="1"/>
</dbReference>
<dbReference type="Proteomes" id="UP000326354">
    <property type="component" value="Chromosome"/>
</dbReference>
<accession>A0A5S9II59</accession>
<dbReference type="SUPFAM" id="SSF53335">
    <property type="entry name" value="S-adenosyl-L-methionine-dependent methyltransferases"/>
    <property type="match status" value="1"/>
</dbReference>
<dbReference type="Pfam" id="PF00891">
    <property type="entry name" value="Methyltransf_2"/>
    <property type="match status" value="1"/>
</dbReference>